<comment type="cofactor">
    <cofactor evidence="2 18">
        <name>NAD(+)</name>
        <dbReference type="ChEBI" id="CHEBI:57540"/>
    </cofactor>
</comment>
<evidence type="ECO:0000256" key="5">
    <source>
        <dbReference type="ARBA" id="ARBA00004661"/>
    </source>
</evidence>
<dbReference type="OrthoDB" id="9806583at2"/>
<dbReference type="HAMAP" id="MF_00110">
    <property type="entry name" value="DHQ_synthase"/>
    <property type="match status" value="1"/>
</dbReference>
<name>A0A511W547_9BACI</name>
<comment type="cofactor">
    <cofactor evidence="3">
        <name>Zn(2+)</name>
        <dbReference type="ChEBI" id="CHEBI:29105"/>
    </cofactor>
</comment>
<feature type="binding site" evidence="18">
    <location>
        <position position="139"/>
    </location>
    <ligand>
        <name>NAD(+)</name>
        <dbReference type="ChEBI" id="CHEBI:57540"/>
    </ligand>
</feature>
<dbReference type="InterPro" id="IPR030960">
    <property type="entry name" value="DHQS/DOIS_N"/>
</dbReference>
<comment type="subcellular location">
    <subcellularLocation>
        <location evidence="4 18">Cytoplasm</location>
    </subcellularLocation>
</comment>
<feature type="binding site" evidence="18">
    <location>
        <position position="148"/>
    </location>
    <ligand>
        <name>NAD(+)</name>
        <dbReference type="ChEBI" id="CHEBI:57540"/>
    </ligand>
</feature>
<keyword evidence="14 18" id="KW-0520">NAD</keyword>
<comment type="cofactor">
    <cofactor evidence="18">
        <name>Co(2+)</name>
        <dbReference type="ChEBI" id="CHEBI:48828"/>
    </cofactor>
    <cofactor evidence="18">
        <name>Zn(2+)</name>
        <dbReference type="ChEBI" id="CHEBI:29105"/>
    </cofactor>
    <text evidence="18">Binds 1 divalent metal cation per subunit. Can use either Co(2+) or Zn(2+).</text>
</comment>
<feature type="domain" description="3-dehydroquinate synthase N-terminal" evidence="19">
    <location>
        <begin position="65"/>
        <end position="176"/>
    </location>
</feature>
<dbReference type="PANTHER" id="PTHR43622">
    <property type="entry name" value="3-DEHYDROQUINATE SYNTHASE"/>
    <property type="match status" value="1"/>
</dbReference>
<evidence type="ECO:0000256" key="13">
    <source>
        <dbReference type="ARBA" id="ARBA00022833"/>
    </source>
</evidence>
<evidence type="ECO:0000256" key="16">
    <source>
        <dbReference type="ARBA" id="ARBA00023239"/>
    </source>
</evidence>
<protein>
    <recommendedName>
        <fullName evidence="8 18">3-dehydroquinate synthase</fullName>
        <shortName evidence="18">DHQS</shortName>
        <ecNumber evidence="7 18">4.2.3.4</ecNumber>
    </recommendedName>
</protein>
<dbReference type="RefSeq" id="WP_146814846.1">
    <property type="nucleotide sequence ID" value="NZ_BJYA01000003.1"/>
</dbReference>
<evidence type="ECO:0000256" key="3">
    <source>
        <dbReference type="ARBA" id="ARBA00001947"/>
    </source>
</evidence>
<evidence type="ECO:0000256" key="18">
    <source>
        <dbReference type="HAMAP-Rule" id="MF_00110"/>
    </source>
</evidence>
<evidence type="ECO:0000256" key="12">
    <source>
        <dbReference type="ARBA" id="ARBA00022741"/>
    </source>
</evidence>
<reference evidence="21 22" key="1">
    <citation type="submission" date="2019-07" db="EMBL/GenBank/DDBJ databases">
        <title>Whole genome shotgun sequence of Alkalibacillus haloalkaliphilus NBRC 103110.</title>
        <authorList>
            <person name="Hosoyama A."/>
            <person name="Uohara A."/>
            <person name="Ohji S."/>
            <person name="Ichikawa N."/>
        </authorList>
    </citation>
    <scope>NUCLEOTIDE SEQUENCE [LARGE SCALE GENOMIC DNA]</scope>
    <source>
        <strain evidence="21 22">NBRC 103110</strain>
    </source>
</reference>
<keyword evidence="13 18" id="KW-0862">Zinc</keyword>
<dbReference type="InterPro" id="IPR016037">
    <property type="entry name" value="DHQ_synth_AroB"/>
</dbReference>
<evidence type="ECO:0000256" key="6">
    <source>
        <dbReference type="ARBA" id="ARBA00005412"/>
    </source>
</evidence>
<dbReference type="InterPro" id="IPR030963">
    <property type="entry name" value="DHQ_synth_fam"/>
</dbReference>
<evidence type="ECO:0000256" key="7">
    <source>
        <dbReference type="ARBA" id="ARBA00013031"/>
    </source>
</evidence>
<accession>A0A511W547</accession>
<feature type="binding site" evidence="18">
    <location>
        <position position="181"/>
    </location>
    <ligand>
        <name>Zn(2+)</name>
        <dbReference type="ChEBI" id="CHEBI:29105"/>
    </ligand>
</feature>
<dbReference type="GO" id="GO:0000166">
    <property type="term" value="F:nucleotide binding"/>
    <property type="evidence" value="ECO:0007669"/>
    <property type="project" value="UniProtKB-KW"/>
</dbReference>
<dbReference type="InterPro" id="IPR056179">
    <property type="entry name" value="DHQS_C"/>
</dbReference>
<proteinExistence type="inferred from homology"/>
<evidence type="ECO:0000259" key="20">
    <source>
        <dbReference type="Pfam" id="PF24621"/>
    </source>
</evidence>
<evidence type="ECO:0000256" key="2">
    <source>
        <dbReference type="ARBA" id="ARBA00001911"/>
    </source>
</evidence>
<evidence type="ECO:0000256" key="17">
    <source>
        <dbReference type="ARBA" id="ARBA00023285"/>
    </source>
</evidence>
<comment type="caution">
    <text evidence="18">Lacks conserved residue(s) required for the propagation of feature annotation.</text>
</comment>
<keyword evidence="9 18" id="KW-0963">Cytoplasm</keyword>
<comment type="function">
    <text evidence="18">Catalyzes the conversion of 3-deoxy-D-arabino-heptulosonate 7-phosphate (DAHP) to dehydroquinate (DHQ).</text>
</comment>
<dbReference type="FunFam" id="3.40.50.1970:FF:000007">
    <property type="entry name" value="Pentafunctional AROM polypeptide"/>
    <property type="match status" value="1"/>
</dbReference>
<sequence length="368" mass="41259">MREINVNTSKGYRILIGSNLRYEIGTLIESFQFNKVAIITDENVANFYLDDVTHALSPHVSTVNYVVQAGERSKSFAEFERIQQFLLDEQLDRNSAVLALGGGVVGDLAGFVASTYMRGIGFIQMPSTLLAHDSSVGGKVAINLSNVKNVIGQFYQPDLVIYDQVMLATLSDREFRSGLAEVIKHGFIQNGSLLESLLNKSQISIHDPDFSNILEDSIHVKREIVENDERESNIRQYLNLGHTLGHAIESVYSSYSLTHGESVMIGILFDLYVSDLENERGQSNLLNQSLIDWLTSLGYKLTINDWESEKLIKSMLADKKNDNQQIALILLTTYGNPYVKHFDQKVIESYLEGFISYISQTPNVKALC</sequence>
<evidence type="ECO:0000256" key="4">
    <source>
        <dbReference type="ARBA" id="ARBA00004496"/>
    </source>
</evidence>
<evidence type="ECO:0000256" key="9">
    <source>
        <dbReference type="ARBA" id="ARBA00022490"/>
    </source>
</evidence>
<keyword evidence="16 18" id="KW-0456">Lyase</keyword>
<organism evidence="21 22">
    <name type="scientific">Alkalibacillus haloalkaliphilus</name>
    <dbReference type="NCBI Taxonomy" id="94136"/>
    <lineage>
        <taxon>Bacteria</taxon>
        <taxon>Bacillati</taxon>
        <taxon>Bacillota</taxon>
        <taxon>Bacilli</taxon>
        <taxon>Bacillales</taxon>
        <taxon>Bacillaceae</taxon>
        <taxon>Alkalibacillus</taxon>
    </lineage>
</organism>
<evidence type="ECO:0000256" key="1">
    <source>
        <dbReference type="ARBA" id="ARBA00001393"/>
    </source>
</evidence>
<feature type="domain" description="3-dehydroquinate synthase C-terminal" evidence="20">
    <location>
        <begin position="178"/>
        <end position="321"/>
    </location>
</feature>
<keyword evidence="12 18" id="KW-0547">Nucleotide-binding</keyword>
<dbReference type="GO" id="GO:0005737">
    <property type="term" value="C:cytoplasm"/>
    <property type="evidence" value="ECO:0007669"/>
    <property type="project" value="UniProtKB-SubCell"/>
</dbReference>
<dbReference type="InterPro" id="IPR050071">
    <property type="entry name" value="Dehydroquinate_synthase"/>
</dbReference>
<evidence type="ECO:0000256" key="10">
    <source>
        <dbReference type="ARBA" id="ARBA00022605"/>
    </source>
</evidence>
<evidence type="ECO:0000256" key="14">
    <source>
        <dbReference type="ARBA" id="ARBA00023027"/>
    </source>
</evidence>
<evidence type="ECO:0000256" key="11">
    <source>
        <dbReference type="ARBA" id="ARBA00022723"/>
    </source>
</evidence>
<dbReference type="EMBL" id="BJYA01000003">
    <property type="protein sequence ID" value="GEN45153.1"/>
    <property type="molecule type" value="Genomic_DNA"/>
</dbReference>
<keyword evidence="15 18" id="KW-0057">Aromatic amino acid biosynthesis</keyword>
<dbReference type="AlphaFoldDB" id="A0A511W547"/>
<dbReference type="GO" id="GO:0009423">
    <property type="term" value="P:chorismate biosynthetic process"/>
    <property type="evidence" value="ECO:0007669"/>
    <property type="project" value="UniProtKB-UniRule"/>
</dbReference>
<feature type="binding site" evidence="18">
    <location>
        <position position="242"/>
    </location>
    <ligand>
        <name>Zn(2+)</name>
        <dbReference type="ChEBI" id="CHEBI:29105"/>
    </ligand>
</feature>
<comment type="similarity">
    <text evidence="6 18">Belongs to the sugar phosphate cyclases superfamily. Dehydroquinate synthase family.</text>
</comment>
<keyword evidence="11 18" id="KW-0479">Metal-binding</keyword>
<evidence type="ECO:0000256" key="15">
    <source>
        <dbReference type="ARBA" id="ARBA00023141"/>
    </source>
</evidence>
<dbReference type="GO" id="GO:0009073">
    <property type="term" value="P:aromatic amino acid family biosynthetic process"/>
    <property type="evidence" value="ECO:0007669"/>
    <property type="project" value="UniProtKB-KW"/>
</dbReference>
<dbReference type="Gene3D" id="1.20.1090.10">
    <property type="entry name" value="Dehydroquinate synthase-like - alpha domain"/>
    <property type="match status" value="1"/>
</dbReference>
<dbReference type="PIRSF" id="PIRSF001455">
    <property type="entry name" value="DHQ_synth"/>
    <property type="match status" value="1"/>
</dbReference>
<dbReference type="PANTHER" id="PTHR43622:SF7">
    <property type="entry name" value="3-DEHYDROQUINATE SYNTHASE, CHLOROPLASTIC"/>
    <property type="match status" value="1"/>
</dbReference>
<keyword evidence="17 18" id="KW-0170">Cobalt</keyword>
<dbReference type="EC" id="4.2.3.4" evidence="7 18"/>
<evidence type="ECO:0000256" key="8">
    <source>
        <dbReference type="ARBA" id="ARBA00017684"/>
    </source>
</evidence>
<feature type="binding site" evidence="18">
    <location>
        <position position="259"/>
    </location>
    <ligand>
        <name>Zn(2+)</name>
        <dbReference type="ChEBI" id="CHEBI:29105"/>
    </ligand>
</feature>
<comment type="pathway">
    <text evidence="5 18">Metabolic intermediate biosynthesis; chorismate biosynthesis; chorismate from D-erythrose 4-phosphate and phosphoenolpyruvate: step 2/7.</text>
</comment>
<dbReference type="CDD" id="cd08195">
    <property type="entry name" value="DHQS"/>
    <property type="match status" value="1"/>
</dbReference>
<keyword evidence="10 18" id="KW-0028">Amino-acid biosynthesis</keyword>
<comment type="catalytic activity">
    <reaction evidence="1 18">
        <text>7-phospho-2-dehydro-3-deoxy-D-arabino-heptonate = 3-dehydroquinate + phosphate</text>
        <dbReference type="Rhea" id="RHEA:21968"/>
        <dbReference type="ChEBI" id="CHEBI:32364"/>
        <dbReference type="ChEBI" id="CHEBI:43474"/>
        <dbReference type="ChEBI" id="CHEBI:58394"/>
        <dbReference type="EC" id="4.2.3.4"/>
    </reaction>
</comment>
<dbReference type="GO" id="GO:0046872">
    <property type="term" value="F:metal ion binding"/>
    <property type="evidence" value="ECO:0007669"/>
    <property type="project" value="UniProtKB-KW"/>
</dbReference>
<dbReference type="Gene3D" id="3.40.50.1970">
    <property type="match status" value="1"/>
</dbReference>
<dbReference type="UniPathway" id="UPA00053">
    <property type="reaction ID" value="UER00085"/>
</dbReference>
<comment type="caution">
    <text evidence="21">The sequence shown here is derived from an EMBL/GenBank/DDBJ whole genome shotgun (WGS) entry which is preliminary data.</text>
</comment>
<feature type="binding site" evidence="18">
    <location>
        <begin position="103"/>
        <end position="107"/>
    </location>
    <ligand>
        <name>NAD(+)</name>
        <dbReference type="ChEBI" id="CHEBI:57540"/>
    </ligand>
</feature>
<dbReference type="Pfam" id="PF24621">
    <property type="entry name" value="DHQS_C"/>
    <property type="match status" value="1"/>
</dbReference>
<keyword evidence="22" id="KW-1185">Reference proteome</keyword>
<gene>
    <name evidence="18 21" type="primary">aroB</name>
    <name evidence="21" type="ORF">AHA02nite_09290</name>
</gene>
<dbReference type="GO" id="GO:0008652">
    <property type="term" value="P:amino acid biosynthetic process"/>
    <property type="evidence" value="ECO:0007669"/>
    <property type="project" value="UniProtKB-KW"/>
</dbReference>
<evidence type="ECO:0000313" key="22">
    <source>
        <dbReference type="Proteomes" id="UP000321440"/>
    </source>
</evidence>
<evidence type="ECO:0000259" key="19">
    <source>
        <dbReference type="Pfam" id="PF01761"/>
    </source>
</evidence>
<dbReference type="Proteomes" id="UP000321440">
    <property type="component" value="Unassembled WGS sequence"/>
</dbReference>
<evidence type="ECO:0000313" key="21">
    <source>
        <dbReference type="EMBL" id="GEN45153.1"/>
    </source>
</evidence>
<dbReference type="Pfam" id="PF01761">
    <property type="entry name" value="DHQ_synthase"/>
    <property type="match status" value="1"/>
</dbReference>
<dbReference type="SUPFAM" id="SSF56796">
    <property type="entry name" value="Dehydroquinate synthase-like"/>
    <property type="match status" value="1"/>
</dbReference>
<dbReference type="NCBIfam" id="TIGR01357">
    <property type="entry name" value="aroB"/>
    <property type="match status" value="1"/>
</dbReference>
<dbReference type="GO" id="GO:0003856">
    <property type="term" value="F:3-dehydroquinate synthase activity"/>
    <property type="evidence" value="ECO:0007669"/>
    <property type="project" value="UniProtKB-UniRule"/>
</dbReference>